<evidence type="ECO:0000256" key="6">
    <source>
        <dbReference type="SAM" id="Phobius"/>
    </source>
</evidence>
<proteinExistence type="predicted"/>
<dbReference type="InterPro" id="IPR000620">
    <property type="entry name" value="EamA_dom"/>
</dbReference>
<feature type="transmembrane region" description="Helical" evidence="6">
    <location>
        <begin position="36"/>
        <end position="58"/>
    </location>
</feature>
<comment type="caution">
    <text evidence="8">The sequence shown here is derived from an EMBL/GenBank/DDBJ whole genome shotgun (WGS) entry which is preliminary data.</text>
</comment>
<gene>
    <name evidence="8" type="ORF">ACFPP7_02235</name>
</gene>
<name>A0ABW0Q7T8_9BURK</name>
<comment type="subcellular location">
    <subcellularLocation>
        <location evidence="1">Cell membrane</location>
        <topology evidence="1">Multi-pass membrane protein</topology>
    </subcellularLocation>
</comment>
<dbReference type="RefSeq" id="WP_068835871.1">
    <property type="nucleotide sequence ID" value="NZ_JBHSMX010000004.1"/>
</dbReference>
<feature type="domain" description="EamA" evidence="7">
    <location>
        <begin position="9"/>
        <end position="139"/>
    </location>
</feature>
<dbReference type="InterPro" id="IPR037185">
    <property type="entry name" value="EmrE-like"/>
</dbReference>
<dbReference type="InterPro" id="IPR050638">
    <property type="entry name" value="AA-Vitamin_Transporters"/>
</dbReference>
<dbReference type="SUPFAM" id="SSF103481">
    <property type="entry name" value="Multidrug resistance efflux transporter EmrE"/>
    <property type="match status" value="2"/>
</dbReference>
<accession>A0ABW0Q7T8</accession>
<protein>
    <submittedName>
        <fullName evidence="8">DMT family transporter</fullName>
    </submittedName>
</protein>
<dbReference type="Pfam" id="PF00892">
    <property type="entry name" value="EamA"/>
    <property type="match status" value="2"/>
</dbReference>
<keyword evidence="9" id="KW-1185">Reference proteome</keyword>
<keyword evidence="4 6" id="KW-1133">Transmembrane helix</keyword>
<feature type="transmembrane region" description="Helical" evidence="6">
    <location>
        <begin position="214"/>
        <end position="235"/>
    </location>
</feature>
<feature type="transmembrane region" description="Helical" evidence="6">
    <location>
        <begin position="272"/>
        <end position="293"/>
    </location>
</feature>
<evidence type="ECO:0000259" key="7">
    <source>
        <dbReference type="Pfam" id="PF00892"/>
    </source>
</evidence>
<reference evidence="9" key="1">
    <citation type="journal article" date="2019" name="Int. J. Syst. Evol. Microbiol.">
        <title>The Global Catalogue of Microorganisms (GCM) 10K type strain sequencing project: providing services to taxonomists for standard genome sequencing and annotation.</title>
        <authorList>
            <consortium name="The Broad Institute Genomics Platform"/>
            <consortium name="The Broad Institute Genome Sequencing Center for Infectious Disease"/>
            <person name="Wu L."/>
            <person name="Ma J."/>
        </authorList>
    </citation>
    <scope>NUCLEOTIDE SEQUENCE [LARGE SCALE GENOMIC DNA]</scope>
    <source>
        <strain evidence="9">CGMCC 4.7277</strain>
    </source>
</reference>
<evidence type="ECO:0000256" key="3">
    <source>
        <dbReference type="ARBA" id="ARBA00022692"/>
    </source>
</evidence>
<keyword evidence="2" id="KW-1003">Cell membrane</keyword>
<evidence type="ECO:0000313" key="9">
    <source>
        <dbReference type="Proteomes" id="UP001596084"/>
    </source>
</evidence>
<dbReference type="EMBL" id="JBHSMX010000004">
    <property type="protein sequence ID" value="MFC5519737.1"/>
    <property type="molecule type" value="Genomic_DNA"/>
</dbReference>
<feature type="transmembrane region" description="Helical" evidence="6">
    <location>
        <begin position="242"/>
        <end position="260"/>
    </location>
</feature>
<keyword evidence="3 6" id="KW-0812">Transmembrane</keyword>
<keyword evidence="5 6" id="KW-0472">Membrane</keyword>
<feature type="transmembrane region" description="Helical" evidence="6">
    <location>
        <begin position="124"/>
        <end position="141"/>
    </location>
</feature>
<feature type="transmembrane region" description="Helical" evidence="6">
    <location>
        <begin position="99"/>
        <end position="117"/>
    </location>
</feature>
<evidence type="ECO:0000256" key="1">
    <source>
        <dbReference type="ARBA" id="ARBA00004651"/>
    </source>
</evidence>
<evidence type="ECO:0000256" key="2">
    <source>
        <dbReference type="ARBA" id="ARBA00022475"/>
    </source>
</evidence>
<evidence type="ECO:0000256" key="5">
    <source>
        <dbReference type="ARBA" id="ARBA00023136"/>
    </source>
</evidence>
<dbReference type="PANTHER" id="PTHR32322">
    <property type="entry name" value="INNER MEMBRANE TRANSPORTER"/>
    <property type="match status" value="1"/>
</dbReference>
<sequence>MQLNRQQLFLLTFLTLIWGLNWPVMKLGVTGYPPLSFRALCIWLGLPVMALVMLALKTPFWVPREKYREVFWLAMSNMLIWNVLIILAVKNLSSGRSAILGYTMPIFSALLGAWFFGAGLKLRNWLGITAAALGVSLLLWYELTHLSGRPVAVLGALVAAATWAFGTHRLRNTTVGVATLTLSFWMTVITALLLSVLCVALEYPQWQAPTPQTWVAIGYNAVLVFGFAQAAWLTLARTLPPIASTLSVMMIPILGVFSGALGLGEVLHWQDWAAVVLMVVAIASVLAPSRALAKA</sequence>
<feature type="transmembrane region" description="Helical" evidence="6">
    <location>
        <begin position="70"/>
        <end position="93"/>
    </location>
</feature>
<evidence type="ECO:0000256" key="4">
    <source>
        <dbReference type="ARBA" id="ARBA00022989"/>
    </source>
</evidence>
<organism evidence="8 9">
    <name type="scientific">Polaromonas jejuensis</name>
    <dbReference type="NCBI Taxonomy" id="457502"/>
    <lineage>
        <taxon>Bacteria</taxon>
        <taxon>Pseudomonadati</taxon>
        <taxon>Pseudomonadota</taxon>
        <taxon>Betaproteobacteria</taxon>
        <taxon>Burkholderiales</taxon>
        <taxon>Comamonadaceae</taxon>
        <taxon>Polaromonas</taxon>
    </lineage>
</organism>
<feature type="transmembrane region" description="Helical" evidence="6">
    <location>
        <begin position="177"/>
        <end position="202"/>
    </location>
</feature>
<feature type="transmembrane region" description="Helical" evidence="6">
    <location>
        <begin position="147"/>
        <end position="165"/>
    </location>
</feature>
<dbReference type="PANTHER" id="PTHR32322:SF18">
    <property type="entry name" value="S-ADENOSYLMETHIONINE_S-ADENOSYLHOMOCYSTEINE TRANSPORTER"/>
    <property type="match status" value="1"/>
</dbReference>
<evidence type="ECO:0000313" key="8">
    <source>
        <dbReference type="EMBL" id="MFC5519737.1"/>
    </source>
</evidence>
<feature type="domain" description="EamA" evidence="7">
    <location>
        <begin position="152"/>
        <end position="285"/>
    </location>
</feature>
<dbReference type="Proteomes" id="UP001596084">
    <property type="component" value="Unassembled WGS sequence"/>
</dbReference>